<dbReference type="OrthoDB" id="9865119at2"/>
<accession>A0A1I0GJH5</accession>
<reference evidence="1 2" key="1">
    <citation type="submission" date="2016-10" db="EMBL/GenBank/DDBJ databases">
        <authorList>
            <person name="de Groot N.N."/>
        </authorList>
    </citation>
    <scope>NUCLEOTIDE SEQUENCE [LARGE SCALE GENOMIC DNA]</scope>
    <source>
        <strain evidence="1 2">KH1P1</strain>
    </source>
</reference>
<keyword evidence="2" id="KW-1185">Reference proteome</keyword>
<evidence type="ECO:0000313" key="2">
    <source>
        <dbReference type="Proteomes" id="UP000199820"/>
    </source>
</evidence>
<sequence length="84" mass="9612">MTNYDKLMEQMTIRKLAELLVTPVQYEKDEPAAEKNGSYRENVQHTFKSILGNTYDTCAQAVIENVAYLKMDGSNMYDALVKEV</sequence>
<dbReference type="RefSeq" id="WP_074649910.1">
    <property type="nucleotide sequence ID" value="NZ_FOIL01000035.1"/>
</dbReference>
<dbReference type="AlphaFoldDB" id="A0A1I0GJH5"/>
<proteinExistence type="predicted"/>
<gene>
    <name evidence="1" type="ORF">SAMN04487771_10354</name>
</gene>
<dbReference type="Proteomes" id="UP000199820">
    <property type="component" value="Unassembled WGS sequence"/>
</dbReference>
<protein>
    <submittedName>
        <fullName evidence="1">Uncharacterized protein</fullName>
    </submittedName>
</protein>
<dbReference type="EMBL" id="FOIL01000035">
    <property type="protein sequence ID" value="SET71092.1"/>
    <property type="molecule type" value="Genomic_DNA"/>
</dbReference>
<evidence type="ECO:0000313" key="1">
    <source>
        <dbReference type="EMBL" id="SET71092.1"/>
    </source>
</evidence>
<organism evidence="1 2">
    <name type="scientific">[Clostridium] aminophilum</name>
    <dbReference type="NCBI Taxonomy" id="1526"/>
    <lineage>
        <taxon>Bacteria</taxon>
        <taxon>Bacillati</taxon>
        <taxon>Bacillota</taxon>
        <taxon>Clostridia</taxon>
        <taxon>Lachnospirales</taxon>
        <taxon>Lachnospiraceae</taxon>
    </lineage>
</organism>
<name>A0A1I0GJH5_9FIRM</name>